<evidence type="ECO:0000313" key="6">
    <source>
        <dbReference type="Proteomes" id="UP001652625"/>
    </source>
</evidence>
<feature type="transmembrane region" description="Helical" evidence="5">
    <location>
        <begin position="108"/>
        <end position="131"/>
    </location>
</feature>
<evidence type="ECO:0000256" key="4">
    <source>
        <dbReference type="ARBA" id="ARBA00023136"/>
    </source>
</evidence>
<dbReference type="GeneID" id="101237531"/>
<accession>A0ABM4CQ05</accession>
<dbReference type="Pfam" id="PF09799">
    <property type="entry name" value="Transmemb_17"/>
    <property type="match status" value="1"/>
</dbReference>
<evidence type="ECO:0000313" key="7">
    <source>
        <dbReference type="RefSeq" id="XP_065663944.1"/>
    </source>
</evidence>
<evidence type="ECO:0000256" key="3">
    <source>
        <dbReference type="ARBA" id="ARBA00022989"/>
    </source>
</evidence>
<dbReference type="PANTHER" id="PTHR13531:SF6">
    <property type="entry name" value="TMEM (HUMAN TRANSMEMBRANE PROTEIN) HOMOLOG"/>
    <property type="match status" value="1"/>
</dbReference>
<dbReference type="RefSeq" id="XP_065663944.1">
    <property type="nucleotide sequence ID" value="XM_065807872.1"/>
</dbReference>
<proteinExistence type="predicted"/>
<dbReference type="PANTHER" id="PTHR13531">
    <property type="entry name" value="GEO07735P1-RELATED-RELATED"/>
    <property type="match status" value="1"/>
</dbReference>
<sequence length="201" mass="23230">MANKMRSVFTSVSDTFFPGSKSIIDGGKEKSIMTGSYVNSNLWLQMSLYFNCYFSPFWLLICVIVLILKFEKLNPYYQFILAVIYVVMGSLELLRLNLGYLGNLLEKIPELAGFWLVTVILQLPLCCILLFNEATLILPFERAVNIIMFVFLITETIHGYIAIKRMTDSQVEKFRMRRLYGLDADSESSHVIKNEFFKKNL</sequence>
<evidence type="ECO:0000256" key="1">
    <source>
        <dbReference type="ARBA" id="ARBA00004141"/>
    </source>
</evidence>
<reference evidence="7" key="1">
    <citation type="submission" date="2025-08" db="UniProtKB">
        <authorList>
            <consortium name="RefSeq"/>
        </authorList>
    </citation>
    <scope>IDENTIFICATION</scope>
</reference>
<organism evidence="6 7">
    <name type="scientific">Hydra vulgaris</name>
    <name type="common">Hydra</name>
    <name type="synonym">Hydra attenuata</name>
    <dbReference type="NCBI Taxonomy" id="6087"/>
    <lineage>
        <taxon>Eukaryota</taxon>
        <taxon>Metazoa</taxon>
        <taxon>Cnidaria</taxon>
        <taxon>Hydrozoa</taxon>
        <taxon>Hydroidolina</taxon>
        <taxon>Anthoathecata</taxon>
        <taxon>Aplanulata</taxon>
        <taxon>Hydridae</taxon>
        <taxon>Hydra</taxon>
    </lineage>
</organism>
<feature type="transmembrane region" description="Helical" evidence="5">
    <location>
        <begin position="143"/>
        <end position="163"/>
    </location>
</feature>
<feature type="transmembrane region" description="Helical" evidence="5">
    <location>
        <begin position="76"/>
        <end position="96"/>
    </location>
</feature>
<keyword evidence="6" id="KW-1185">Reference proteome</keyword>
<evidence type="ECO:0000256" key="5">
    <source>
        <dbReference type="SAM" id="Phobius"/>
    </source>
</evidence>
<keyword evidence="4 5" id="KW-0472">Membrane</keyword>
<evidence type="ECO:0000256" key="2">
    <source>
        <dbReference type="ARBA" id="ARBA00022692"/>
    </source>
</evidence>
<gene>
    <name evidence="7" type="primary">LOC101237531</name>
</gene>
<comment type="subcellular location">
    <subcellularLocation>
        <location evidence="1">Membrane</location>
        <topology evidence="1">Multi-pass membrane protein</topology>
    </subcellularLocation>
</comment>
<protein>
    <submittedName>
        <fullName evidence="7">Transmembrane protein 17B isoform X3</fullName>
    </submittedName>
</protein>
<name>A0ABM4CQ05_HYDVU</name>
<keyword evidence="2 5" id="KW-0812">Transmembrane</keyword>
<keyword evidence="3 5" id="KW-1133">Transmembrane helix</keyword>
<feature type="transmembrane region" description="Helical" evidence="5">
    <location>
        <begin position="48"/>
        <end position="70"/>
    </location>
</feature>
<dbReference type="Proteomes" id="UP001652625">
    <property type="component" value="Chromosome 10"/>
</dbReference>
<dbReference type="InterPro" id="IPR019184">
    <property type="entry name" value="Uncharacterised_TM-17"/>
</dbReference>